<evidence type="ECO:0000313" key="2">
    <source>
        <dbReference type="WBParaSite" id="JU765_v2.g2083.t1"/>
    </source>
</evidence>
<sequence>MSLDKATGQKNKEQTSWETKSDGNVRTNARRKKKKMDRTQDDPTLACGIEDAATAAGSTTRNAVRPKASASKPNAKKSIIALPPQPAIKEGKNKVTAEVEKVMEEFVQTTTTKGVEGLRKEFADLKTYVPADFKYLAFSANPTKNRYKDVILRMLRSLPKGLCVIHCSAGIGRTGTVILIDAILGKLLKGQPVDVKEMFKKLRNQRASAVQTEAQYVFIHTCVLEYIRAKMPKKFRNVVAQFSEQVRKARMV</sequence>
<dbReference type="Proteomes" id="UP000887576">
    <property type="component" value="Unplaced"/>
</dbReference>
<protein>
    <submittedName>
        <fullName evidence="2">Tyrosine specific protein phosphatases domain-containing protein</fullName>
    </submittedName>
</protein>
<proteinExistence type="predicted"/>
<name>A0AC34QZU1_9BILA</name>
<evidence type="ECO:0000313" key="1">
    <source>
        <dbReference type="Proteomes" id="UP000887576"/>
    </source>
</evidence>
<reference evidence="2" key="1">
    <citation type="submission" date="2022-11" db="UniProtKB">
        <authorList>
            <consortium name="WormBaseParasite"/>
        </authorList>
    </citation>
    <scope>IDENTIFICATION</scope>
</reference>
<dbReference type="WBParaSite" id="JU765_v2.g2083.t1">
    <property type="protein sequence ID" value="JU765_v2.g2083.t1"/>
    <property type="gene ID" value="JU765_v2.g2083"/>
</dbReference>
<organism evidence="1 2">
    <name type="scientific">Panagrolaimus sp. JU765</name>
    <dbReference type="NCBI Taxonomy" id="591449"/>
    <lineage>
        <taxon>Eukaryota</taxon>
        <taxon>Metazoa</taxon>
        <taxon>Ecdysozoa</taxon>
        <taxon>Nematoda</taxon>
        <taxon>Chromadorea</taxon>
        <taxon>Rhabditida</taxon>
        <taxon>Tylenchina</taxon>
        <taxon>Panagrolaimomorpha</taxon>
        <taxon>Panagrolaimoidea</taxon>
        <taxon>Panagrolaimidae</taxon>
        <taxon>Panagrolaimus</taxon>
    </lineage>
</organism>
<accession>A0AC34QZU1</accession>